<reference evidence="2" key="1">
    <citation type="submission" date="2014-09" db="EMBL/GenBank/DDBJ databases">
        <authorList>
            <person name="Mudge J."/>
            <person name="Ramaraj T."/>
            <person name="Lindquist I.E."/>
            <person name="Bharti A.K."/>
            <person name="Sundararajan A."/>
            <person name="Cameron C.T."/>
            <person name="Woodward J.E."/>
            <person name="May G.D."/>
            <person name="Brubaker C."/>
            <person name="Broadhvest J."/>
            <person name="Wilkins T.A."/>
        </authorList>
    </citation>
    <scope>NUCLEOTIDE SEQUENCE</scope>
    <source>
        <strain evidence="2">cv. AKA8401</strain>
    </source>
</reference>
<evidence type="ECO:0000313" key="1">
    <source>
        <dbReference type="EMBL" id="KHG12541.1"/>
    </source>
</evidence>
<accession>A0A0B0NN79</accession>
<proteinExistence type="predicted"/>
<keyword evidence="2" id="KW-1185">Reference proteome</keyword>
<organism evidence="1 2">
    <name type="scientific">Gossypium arboreum</name>
    <name type="common">Tree cotton</name>
    <name type="synonym">Gossypium nanking</name>
    <dbReference type="NCBI Taxonomy" id="29729"/>
    <lineage>
        <taxon>Eukaryota</taxon>
        <taxon>Viridiplantae</taxon>
        <taxon>Streptophyta</taxon>
        <taxon>Embryophyta</taxon>
        <taxon>Tracheophyta</taxon>
        <taxon>Spermatophyta</taxon>
        <taxon>Magnoliopsida</taxon>
        <taxon>eudicotyledons</taxon>
        <taxon>Gunneridae</taxon>
        <taxon>Pentapetalae</taxon>
        <taxon>rosids</taxon>
        <taxon>malvids</taxon>
        <taxon>Malvales</taxon>
        <taxon>Malvaceae</taxon>
        <taxon>Malvoideae</taxon>
        <taxon>Gossypium</taxon>
    </lineage>
</organism>
<name>A0A0B0NN79_GOSAR</name>
<protein>
    <submittedName>
        <fullName evidence="1">Uncharacterized protein</fullName>
    </submittedName>
</protein>
<gene>
    <name evidence="1" type="ORF">F383_17942</name>
</gene>
<dbReference type="Proteomes" id="UP000032142">
    <property type="component" value="Unassembled WGS sequence"/>
</dbReference>
<evidence type="ECO:0000313" key="2">
    <source>
        <dbReference type="Proteomes" id="UP000032142"/>
    </source>
</evidence>
<sequence>MSLCVGYCDPSQRVT</sequence>
<dbReference type="EMBL" id="KN397851">
    <property type="protein sequence ID" value="KHG12541.1"/>
    <property type="molecule type" value="Genomic_DNA"/>
</dbReference>